<sequence length="108" mass="12583">MQRINLSLVLNINGLLNEMHAILQLTVHLEYSKIKLYHLTDYYKQNIKNAISENFGQLLKKIINEYNLKIHDKKNEPAKVYIQKVQTLQKVANGVIMEFTKSCLIHSS</sequence>
<dbReference type="EMBL" id="JWZT01005185">
    <property type="protein sequence ID" value="KII61900.1"/>
    <property type="molecule type" value="Genomic_DNA"/>
</dbReference>
<dbReference type="Proteomes" id="UP000031668">
    <property type="component" value="Unassembled WGS sequence"/>
</dbReference>
<accession>A0A0C2M4C7</accession>
<organism evidence="1 2">
    <name type="scientific">Thelohanellus kitauei</name>
    <name type="common">Myxosporean</name>
    <dbReference type="NCBI Taxonomy" id="669202"/>
    <lineage>
        <taxon>Eukaryota</taxon>
        <taxon>Metazoa</taxon>
        <taxon>Cnidaria</taxon>
        <taxon>Myxozoa</taxon>
        <taxon>Myxosporea</taxon>
        <taxon>Bivalvulida</taxon>
        <taxon>Platysporina</taxon>
        <taxon>Myxobolidae</taxon>
        <taxon>Thelohanellus</taxon>
    </lineage>
</organism>
<reference evidence="1 2" key="1">
    <citation type="journal article" date="2014" name="Genome Biol. Evol.">
        <title>The genome of the myxosporean Thelohanellus kitauei shows adaptations to nutrient acquisition within its fish host.</title>
        <authorList>
            <person name="Yang Y."/>
            <person name="Xiong J."/>
            <person name="Zhou Z."/>
            <person name="Huo F."/>
            <person name="Miao W."/>
            <person name="Ran C."/>
            <person name="Liu Y."/>
            <person name="Zhang J."/>
            <person name="Feng J."/>
            <person name="Wang M."/>
            <person name="Wang M."/>
            <person name="Wang L."/>
            <person name="Yao B."/>
        </authorList>
    </citation>
    <scope>NUCLEOTIDE SEQUENCE [LARGE SCALE GENOMIC DNA]</scope>
    <source>
        <strain evidence="1">Wuqing</strain>
    </source>
</reference>
<name>A0A0C2M4C7_THEKT</name>
<evidence type="ECO:0000313" key="2">
    <source>
        <dbReference type="Proteomes" id="UP000031668"/>
    </source>
</evidence>
<evidence type="ECO:0000313" key="1">
    <source>
        <dbReference type="EMBL" id="KII61900.1"/>
    </source>
</evidence>
<comment type="caution">
    <text evidence="1">The sequence shown here is derived from an EMBL/GenBank/DDBJ whole genome shotgun (WGS) entry which is preliminary data.</text>
</comment>
<dbReference type="AlphaFoldDB" id="A0A0C2M4C7"/>
<proteinExistence type="predicted"/>
<gene>
    <name evidence="1" type="ORF">RF11_01682</name>
</gene>
<keyword evidence="2" id="KW-1185">Reference proteome</keyword>
<protein>
    <submittedName>
        <fullName evidence="1">Uncharacterized protein</fullName>
    </submittedName>
</protein>